<dbReference type="AlphaFoldDB" id="A0A392SJ59"/>
<organism evidence="1 2">
    <name type="scientific">Trifolium medium</name>
    <dbReference type="NCBI Taxonomy" id="97028"/>
    <lineage>
        <taxon>Eukaryota</taxon>
        <taxon>Viridiplantae</taxon>
        <taxon>Streptophyta</taxon>
        <taxon>Embryophyta</taxon>
        <taxon>Tracheophyta</taxon>
        <taxon>Spermatophyta</taxon>
        <taxon>Magnoliopsida</taxon>
        <taxon>eudicotyledons</taxon>
        <taxon>Gunneridae</taxon>
        <taxon>Pentapetalae</taxon>
        <taxon>rosids</taxon>
        <taxon>fabids</taxon>
        <taxon>Fabales</taxon>
        <taxon>Fabaceae</taxon>
        <taxon>Papilionoideae</taxon>
        <taxon>50 kb inversion clade</taxon>
        <taxon>NPAAA clade</taxon>
        <taxon>Hologalegina</taxon>
        <taxon>IRL clade</taxon>
        <taxon>Trifolieae</taxon>
        <taxon>Trifolium</taxon>
    </lineage>
</organism>
<evidence type="ECO:0000313" key="1">
    <source>
        <dbReference type="EMBL" id="MCI47960.1"/>
    </source>
</evidence>
<sequence>MMAFTARQQYNSSLRNSKLNAIAARRREEQAAAEAMERELFSDAGFDLNMTSSFTDFMSTDPPAES</sequence>
<dbReference type="EMBL" id="LXQA010379524">
    <property type="protein sequence ID" value="MCI47960.1"/>
    <property type="molecule type" value="Genomic_DNA"/>
</dbReference>
<accession>A0A392SJ59</accession>
<protein>
    <submittedName>
        <fullName evidence="1">Uncharacterized protein</fullName>
    </submittedName>
</protein>
<comment type="caution">
    <text evidence="1">The sequence shown here is derived from an EMBL/GenBank/DDBJ whole genome shotgun (WGS) entry which is preliminary data.</text>
</comment>
<keyword evidence="2" id="KW-1185">Reference proteome</keyword>
<name>A0A392SJ59_9FABA</name>
<proteinExistence type="predicted"/>
<evidence type="ECO:0000313" key="2">
    <source>
        <dbReference type="Proteomes" id="UP000265520"/>
    </source>
</evidence>
<reference evidence="1 2" key="1">
    <citation type="journal article" date="2018" name="Front. Plant Sci.">
        <title>Red Clover (Trifolium pratense) and Zigzag Clover (T. medium) - A Picture of Genomic Similarities and Differences.</title>
        <authorList>
            <person name="Dluhosova J."/>
            <person name="Istvanek J."/>
            <person name="Nedelnik J."/>
            <person name="Repkova J."/>
        </authorList>
    </citation>
    <scope>NUCLEOTIDE SEQUENCE [LARGE SCALE GENOMIC DNA]</scope>
    <source>
        <strain evidence="2">cv. 10/8</strain>
        <tissue evidence="1">Leaf</tissue>
    </source>
</reference>
<dbReference type="Proteomes" id="UP000265520">
    <property type="component" value="Unassembled WGS sequence"/>
</dbReference>